<dbReference type="OrthoDB" id="4492972at2759"/>
<feature type="region of interest" description="Disordered" evidence="1">
    <location>
        <begin position="122"/>
        <end position="162"/>
    </location>
</feature>
<evidence type="ECO:0000256" key="1">
    <source>
        <dbReference type="SAM" id="MobiDB-lite"/>
    </source>
</evidence>
<keyword evidence="2" id="KW-0812">Transmembrane</keyword>
<evidence type="ECO:0008006" key="5">
    <source>
        <dbReference type="Google" id="ProtNLM"/>
    </source>
</evidence>
<feature type="region of interest" description="Disordered" evidence="1">
    <location>
        <begin position="267"/>
        <end position="312"/>
    </location>
</feature>
<sequence length="312" mass="34043">MTDQTSEHVLSKYKYELLFGAWLVVTGGTFLRISKQPYSTRLKVEQYESIFKGTSLSAFSLWNPLYALAPLVLFSISLPLAGLAILTTCGAISLLFCRAAIVYVELTVALIGSWISPPSTTPLPTRHTPATLSPKVTSPHHYHDRRRNHASSASLETAVPSTTQLRLSNNSASFATLLGTSEKTRDFEGVGGWRAPGDDDEEALWMGMNSRLQLPADNVPRRHHRSLTGGASPSQRRSWGSETMRMSPVQSRARTPLSLVVGEGEDYFPPQLLTGVRPSSSASEPAKRHRRKSSSSSSRTSVVAMTAKEAGD</sequence>
<accession>A0A6A6ZLE7</accession>
<evidence type="ECO:0000313" key="3">
    <source>
        <dbReference type="EMBL" id="KAF2821045.1"/>
    </source>
</evidence>
<feature type="region of interest" description="Disordered" evidence="1">
    <location>
        <begin position="217"/>
        <end position="255"/>
    </location>
</feature>
<feature type="transmembrane region" description="Helical" evidence="2">
    <location>
        <begin position="65"/>
        <end position="86"/>
    </location>
</feature>
<evidence type="ECO:0000256" key="2">
    <source>
        <dbReference type="SAM" id="Phobius"/>
    </source>
</evidence>
<feature type="transmembrane region" description="Helical" evidence="2">
    <location>
        <begin position="93"/>
        <end position="115"/>
    </location>
</feature>
<feature type="transmembrane region" description="Helical" evidence="2">
    <location>
        <begin position="15"/>
        <end position="33"/>
    </location>
</feature>
<organism evidence="3 4">
    <name type="scientific">Ophiobolus disseminans</name>
    <dbReference type="NCBI Taxonomy" id="1469910"/>
    <lineage>
        <taxon>Eukaryota</taxon>
        <taxon>Fungi</taxon>
        <taxon>Dikarya</taxon>
        <taxon>Ascomycota</taxon>
        <taxon>Pezizomycotina</taxon>
        <taxon>Dothideomycetes</taxon>
        <taxon>Pleosporomycetidae</taxon>
        <taxon>Pleosporales</taxon>
        <taxon>Pleosporineae</taxon>
        <taxon>Phaeosphaeriaceae</taxon>
        <taxon>Ophiobolus</taxon>
    </lineage>
</organism>
<feature type="compositionally biased region" description="Polar residues" evidence="1">
    <location>
        <begin position="229"/>
        <end position="241"/>
    </location>
</feature>
<protein>
    <recommendedName>
        <fullName evidence="5">Transmembrane protein</fullName>
    </recommendedName>
</protein>
<keyword evidence="2" id="KW-1133">Transmembrane helix</keyword>
<name>A0A6A6ZLE7_9PLEO</name>
<dbReference type="Proteomes" id="UP000799424">
    <property type="component" value="Unassembled WGS sequence"/>
</dbReference>
<gene>
    <name evidence="3" type="ORF">CC86DRAFT_397556</name>
</gene>
<feature type="compositionally biased region" description="Basic residues" evidence="1">
    <location>
        <begin position="138"/>
        <end position="149"/>
    </location>
</feature>
<proteinExistence type="predicted"/>
<keyword evidence="2" id="KW-0472">Membrane</keyword>
<reference evidence="3" key="1">
    <citation type="journal article" date="2020" name="Stud. Mycol.">
        <title>101 Dothideomycetes genomes: a test case for predicting lifestyles and emergence of pathogens.</title>
        <authorList>
            <person name="Haridas S."/>
            <person name="Albert R."/>
            <person name="Binder M."/>
            <person name="Bloem J."/>
            <person name="Labutti K."/>
            <person name="Salamov A."/>
            <person name="Andreopoulos B."/>
            <person name="Baker S."/>
            <person name="Barry K."/>
            <person name="Bills G."/>
            <person name="Bluhm B."/>
            <person name="Cannon C."/>
            <person name="Castanera R."/>
            <person name="Culley D."/>
            <person name="Daum C."/>
            <person name="Ezra D."/>
            <person name="Gonzalez J."/>
            <person name="Henrissat B."/>
            <person name="Kuo A."/>
            <person name="Liang C."/>
            <person name="Lipzen A."/>
            <person name="Lutzoni F."/>
            <person name="Magnuson J."/>
            <person name="Mondo S."/>
            <person name="Nolan M."/>
            <person name="Ohm R."/>
            <person name="Pangilinan J."/>
            <person name="Park H.-J."/>
            <person name="Ramirez L."/>
            <person name="Alfaro M."/>
            <person name="Sun H."/>
            <person name="Tritt A."/>
            <person name="Yoshinaga Y."/>
            <person name="Zwiers L.-H."/>
            <person name="Turgeon B."/>
            <person name="Goodwin S."/>
            <person name="Spatafora J."/>
            <person name="Crous P."/>
            <person name="Grigoriev I."/>
        </authorList>
    </citation>
    <scope>NUCLEOTIDE SEQUENCE</scope>
    <source>
        <strain evidence="3">CBS 113818</strain>
    </source>
</reference>
<keyword evidence="4" id="KW-1185">Reference proteome</keyword>
<dbReference type="AlphaFoldDB" id="A0A6A6ZLE7"/>
<feature type="compositionally biased region" description="Polar residues" evidence="1">
    <location>
        <begin position="150"/>
        <end position="162"/>
    </location>
</feature>
<evidence type="ECO:0000313" key="4">
    <source>
        <dbReference type="Proteomes" id="UP000799424"/>
    </source>
</evidence>
<dbReference type="EMBL" id="MU006238">
    <property type="protein sequence ID" value="KAF2821045.1"/>
    <property type="molecule type" value="Genomic_DNA"/>
</dbReference>